<dbReference type="GO" id="GO:0003723">
    <property type="term" value="F:RNA binding"/>
    <property type="evidence" value="ECO:0007669"/>
    <property type="project" value="InterPro"/>
</dbReference>
<keyword evidence="3" id="KW-1185">Reference proteome</keyword>
<feature type="region of interest" description="Disordered" evidence="1">
    <location>
        <begin position="52"/>
        <end position="95"/>
    </location>
</feature>
<evidence type="ECO:0000256" key="1">
    <source>
        <dbReference type="SAM" id="MobiDB-lite"/>
    </source>
</evidence>
<reference evidence="2" key="1">
    <citation type="journal article" date="2020" name="bioRxiv">
        <title>Comparative genomics of Chlamydomonas.</title>
        <authorList>
            <person name="Craig R.J."/>
            <person name="Hasan A.R."/>
            <person name="Ness R.W."/>
            <person name="Keightley P.D."/>
        </authorList>
    </citation>
    <scope>NUCLEOTIDE SEQUENCE</scope>
    <source>
        <strain evidence="2">SAG 7.73</strain>
    </source>
</reference>
<dbReference type="Proteomes" id="UP000650467">
    <property type="component" value="Unassembled WGS sequence"/>
</dbReference>
<organism evidence="2 3">
    <name type="scientific">Chlamydomonas incerta</name>
    <dbReference type="NCBI Taxonomy" id="51695"/>
    <lineage>
        <taxon>Eukaryota</taxon>
        <taxon>Viridiplantae</taxon>
        <taxon>Chlorophyta</taxon>
        <taxon>core chlorophytes</taxon>
        <taxon>Chlorophyceae</taxon>
        <taxon>CS clade</taxon>
        <taxon>Chlamydomonadales</taxon>
        <taxon>Chlamydomonadaceae</taxon>
        <taxon>Chlamydomonas</taxon>
    </lineage>
</organism>
<comment type="caution">
    <text evidence="2">The sequence shown here is derived from an EMBL/GenBank/DDBJ whole genome shotgun (WGS) entry which is preliminary data.</text>
</comment>
<dbReference type="SUPFAM" id="SSF54814">
    <property type="entry name" value="Prokaryotic type KH domain (KH-domain type II)"/>
    <property type="match status" value="1"/>
</dbReference>
<feature type="compositionally biased region" description="Gly residues" evidence="1">
    <location>
        <begin position="141"/>
        <end position="166"/>
    </location>
</feature>
<dbReference type="OrthoDB" id="530423at2759"/>
<protein>
    <submittedName>
        <fullName evidence="2">Uncharacterized protein</fullName>
    </submittedName>
</protein>
<feature type="region of interest" description="Disordered" evidence="1">
    <location>
        <begin position="124"/>
        <end position="166"/>
    </location>
</feature>
<dbReference type="EMBL" id="JAEHOC010000010">
    <property type="protein sequence ID" value="KAG2437845.1"/>
    <property type="molecule type" value="Genomic_DNA"/>
</dbReference>
<evidence type="ECO:0000313" key="2">
    <source>
        <dbReference type="EMBL" id="KAG2437845.1"/>
    </source>
</evidence>
<dbReference type="AlphaFoldDB" id="A0A835W3E3"/>
<dbReference type="InterPro" id="IPR009019">
    <property type="entry name" value="KH_sf_prok-type"/>
</dbReference>
<name>A0A835W3E3_CHLIN</name>
<gene>
    <name evidence="2" type="ORF">HXX76_005463</name>
</gene>
<evidence type="ECO:0000313" key="3">
    <source>
        <dbReference type="Proteomes" id="UP000650467"/>
    </source>
</evidence>
<proteinExistence type="predicted"/>
<accession>A0A835W3E3</accession>
<sequence length="166" mass="17834">MGKHRLPAIANRLRLNRGFDSAWFAEPGQYAKMLQRDWLVTKNAWSFVLRSSRSAPRSNKDDGAAAAAAADPTRPRYPKKPQPQQQDARDFPNFRPARVFSQHMPYKSIVSVFAYQAPKEGPQAKYGLFQADRPKPPPRGGSAGSGAGAGAGDVGRAGGVAAGGAE</sequence>